<dbReference type="EMBL" id="QGNW01001336">
    <property type="protein sequence ID" value="RVW45066.1"/>
    <property type="molecule type" value="Genomic_DNA"/>
</dbReference>
<evidence type="ECO:0000313" key="3">
    <source>
        <dbReference type="Proteomes" id="UP000288805"/>
    </source>
</evidence>
<proteinExistence type="predicted"/>
<organism evidence="1 3">
    <name type="scientific">Vitis vinifera</name>
    <name type="common">Grape</name>
    <dbReference type="NCBI Taxonomy" id="29760"/>
    <lineage>
        <taxon>Eukaryota</taxon>
        <taxon>Viridiplantae</taxon>
        <taxon>Streptophyta</taxon>
        <taxon>Embryophyta</taxon>
        <taxon>Tracheophyta</taxon>
        <taxon>Spermatophyta</taxon>
        <taxon>Magnoliopsida</taxon>
        <taxon>eudicotyledons</taxon>
        <taxon>Gunneridae</taxon>
        <taxon>Pentapetalae</taxon>
        <taxon>rosids</taxon>
        <taxon>Vitales</taxon>
        <taxon>Vitaceae</taxon>
        <taxon>Viteae</taxon>
        <taxon>Vitis</taxon>
    </lineage>
</organism>
<dbReference type="EMBL" id="QGNW01000049">
    <property type="protein sequence ID" value="RVX06942.1"/>
    <property type="molecule type" value="Genomic_DNA"/>
</dbReference>
<evidence type="ECO:0000313" key="1">
    <source>
        <dbReference type="EMBL" id="RVW45066.1"/>
    </source>
</evidence>
<accession>A0A438EB52</accession>
<sequence>MGLEKRHLPLEDEEEVISAITLILSSVPNKELKNNLLARLLSSSYEAIGKLIGEEDKHSLKQNPAAYTQILTSAVRGLYRFVLETTELRYPVWDSNAYLSMFLELRPKL</sequence>
<comment type="caution">
    <text evidence="1">The sequence shown here is derived from an EMBL/GenBank/DDBJ whole genome shotgun (WGS) entry which is preliminary data.</text>
</comment>
<dbReference type="AlphaFoldDB" id="A0A438EB52"/>
<protein>
    <submittedName>
        <fullName evidence="1">Uncharacterized protein</fullName>
    </submittedName>
</protein>
<evidence type="ECO:0000313" key="2">
    <source>
        <dbReference type="EMBL" id="RVX06942.1"/>
    </source>
</evidence>
<reference evidence="1 3" key="1">
    <citation type="journal article" date="2018" name="PLoS Genet.">
        <title>Population sequencing reveals clonal diversity and ancestral inbreeding in the grapevine cultivar Chardonnay.</title>
        <authorList>
            <person name="Roach M.J."/>
            <person name="Johnson D.L."/>
            <person name="Bohlmann J."/>
            <person name="van Vuuren H.J."/>
            <person name="Jones S.J."/>
            <person name="Pretorius I.S."/>
            <person name="Schmidt S.A."/>
            <person name="Borneman A.R."/>
        </authorList>
    </citation>
    <scope>NUCLEOTIDE SEQUENCE [LARGE SCALE GENOMIC DNA]</scope>
    <source>
        <strain evidence="3">cv. Chardonnay</strain>
        <strain evidence="1">I10V1</strain>
        <tissue evidence="1">Leaf</tissue>
    </source>
</reference>
<dbReference type="Gene3D" id="1.25.10.10">
    <property type="entry name" value="Leucine-rich Repeat Variant"/>
    <property type="match status" value="1"/>
</dbReference>
<dbReference type="InterPro" id="IPR011989">
    <property type="entry name" value="ARM-like"/>
</dbReference>
<dbReference type="Proteomes" id="UP000288805">
    <property type="component" value="Unassembled WGS sequence"/>
</dbReference>
<gene>
    <name evidence="2" type="ORF">CK203_014957</name>
    <name evidence="1" type="ORF">CK203_067452</name>
</gene>
<name>A0A438EB52_VITVI</name>